<evidence type="ECO:0000259" key="4">
    <source>
        <dbReference type="PROSITE" id="PS50110"/>
    </source>
</evidence>
<evidence type="ECO:0000313" key="6">
    <source>
        <dbReference type="Proteomes" id="UP000296706"/>
    </source>
</evidence>
<dbReference type="STRING" id="1457250.GCA_000755225_02757"/>
<dbReference type="InterPro" id="IPR003018">
    <property type="entry name" value="GAF"/>
</dbReference>
<reference evidence="5 6" key="1">
    <citation type="journal article" date="2019" name="Nat. Commun.">
        <title>A new type of DNA phosphorothioation-based antiviral system in archaea.</title>
        <authorList>
            <person name="Xiong L."/>
            <person name="Liu S."/>
            <person name="Chen S."/>
            <person name="Xiao Y."/>
            <person name="Zhu B."/>
            <person name="Gao Y."/>
            <person name="Zhang Y."/>
            <person name="Chen B."/>
            <person name="Luo J."/>
            <person name="Deng Z."/>
            <person name="Chen X."/>
            <person name="Wang L."/>
            <person name="Chen S."/>
        </authorList>
    </citation>
    <scope>NUCLEOTIDE SEQUENCE [LARGE SCALE GENOMIC DNA]</scope>
    <source>
        <strain evidence="5 6">CBA1105</strain>
    </source>
</reference>
<comment type="caution">
    <text evidence="3">Lacks conserved residue(s) required for the propagation of feature annotation.</text>
</comment>
<dbReference type="GO" id="GO:0016301">
    <property type="term" value="F:kinase activity"/>
    <property type="evidence" value="ECO:0007669"/>
    <property type="project" value="UniProtKB-KW"/>
</dbReference>
<dbReference type="SMART" id="SM00065">
    <property type="entry name" value="GAF"/>
    <property type="match status" value="1"/>
</dbReference>
<dbReference type="Pfam" id="PF00072">
    <property type="entry name" value="Response_reg"/>
    <property type="match status" value="1"/>
</dbReference>
<evidence type="ECO:0000313" key="5">
    <source>
        <dbReference type="EMBL" id="QCC50127.1"/>
    </source>
</evidence>
<feature type="domain" description="Response regulatory" evidence="4">
    <location>
        <begin position="11"/>
        <end position="128"/>
    </location>
</feature>
<evidence type="ECO:0000256" key="2">
    <source>
        <dbReference type="ARBA" id="ARBA00022777"/>
    </source>
</evidence>
<dbReference type="EMBL" id="CP031310">
    <property type="protein sequence ID" value="QCC50127.1"/>
    <property type="molecule type" value="Genomic_DNA"/>
</dbReference>
<dbReference type="InterPro" id="IPR029016">
    <property type="entry name" value="GAF-like_dom_sf"/>
</dbReference>
<keyword evidence="2" id="KW-0418">Kinase</keyword>
<keyword evidence="6" id="KW-1185">Reference proteome</keyword>
<evidence type="ECO:0000256" key="3">
    <source>
        <dbReference type="PROSITE-ProRule" id="PRU00169"/>
    </source>
</evidence>
<dbReference type="InterPro" id="IPR001789">
    <property type="entry name" value="Sig_transdc_resp-reg_receiver"/>
</dbReference>
<dbReference type="PANTHER" id="PTHR43102:SF2">
    <property type="entry name" value="GAF DOMAIN-CONTAINING PROTEIN"/>
    <property type="match status" value="1"/>
</dbReference>
<dbReference type="Gene3D" id="3.30.450.40">
    <property type="match status" value="1"/>
</dbReference>
<dbReference type="InterPro" id="IPR011006">
    <property type="entry name" value="CheY-like_superfamily"/>
</dbReference>
<proteinExistence type="predicted"/>
<name>A0A4D6HBK2_9EURY</name>
<dbReference type="Proteomes" id="UP000296706">
    <property type="component" value="Chromosome"/>
</dbReference>
<evidence type="ECO:0000256" key="1">
    <source>
        <dbReference type="ARBA" id="ARBA00022679"/>
    </source>
</evidence>
<accession>A0A4D6HBK2</accession>
<dbReference type="SUPFAM" id="SSF52172">
    <property type="entry name" value="CheY-like"/>
    <property type="match status" value="1"/>
</dbReference>
<dbReference type="SMART" id="SM00448">
    <property type="entry name" value="REC"/>
    <property type="match status" value="1"/>
</dbReference>
<protein>
    <submittedName>
        <fullName evidence="5">GAF domain-containing protein</fullName>
    </submittedName>
</protein>
<dbReference type="Pfam" id="PF01590">
    <property type="entry name" value="GAF"/>
    <property type="match status" value="1"/>
</dbReference>
<keyword evidence="1" id="KW-0808">Transferase</keyword>
<dbReference type="KEGG" id="hsn:DV733_02295"/>
<dbReference type="GO" id="GO:0000160">
    <property type="term" value="P:phosphorelay signal transduction system"/>
    <property type="evidence" value="ECO:0007669"/>
    <property type="project" value="InterPro"/>
</dbReference>
<sequence>MRPMPDADPVSVLYVDPDDDARLETATDLEVSPLVDASVETCATIDEAVDILESTAIDCLVTEHDLPDGAGLELVEWIRDNQPDLSCILYTNATPDAIRTAAFGSVVVEYLPKEIPDSVTALARLISNVVSQRSQLAYPIPETEDERLAAIERYDVTDLEAAETVDRLSDLVASHFDVAVAFAGIVDAHEERFLACKGADWEQLDREDTICTYTLLEDDHMIVENVQSDGRFADVDVLEELDIRSYAGVPLKTPDGLPIGALCLIHDEPRSYTDSEIEDLRKFADELMEQLELRRRLRETERAVPKPDHQGAR</sequence>
<gene>
    <name evidence="5" type="ORF">DV733_02295</name>
</gene>
<dbReference type="PANTHER" id="PTHR43102">
    <property type="entry name" value="SLR1143 PROTEIN"/>
    <property type="match status" value="1"/>
</dbReference>
<dbReference type="AlphaFoldDB" id="A0A4D6HBK2"/>
<dbReference type="Gene3D" id="3.40.50.2300">
    <property type="match status" value="1"/>
</dbReference>
<organism evidence="5 6">
    <name type="scientific">Halapricum salinum</name>
    <dbReference type="NCBI Taxonomy" id="1457250"/>
    <lineage>
        <taxon>Archaea</taxon>
        <taxon>Methanobacteriati</taxon>
        <taxon>Methanobacteriota</taxon>
        <taxon>Stenosarchaea group</taxon>
        <taxon>Halobacteria</taxon>
        <taxon>Halobacteriales</taxon>
        <taxon>Haloarculaceae</taxon>
        <taxon>Halapricum</taxon>
    </lineage>
</organism>
<dbReference type="PROSITE" id="PS50110">
    <property type="entry name" value="RESPONSE_REGULATORY"/>
    <property type="match status" value="1"/>
</dbReference>
<dbReference type="CDD" id="cd00156">
    <property type="entry name" value="REC"/>
    <property type="match status" value="1"/>
</dbReference>
<dbReference type="SUPFAM" id="SSF55781">
    <property type="entry name" value="GAF domain-like"/>
    <property type="match status" value="1"/>
</dbReference>